<dbReference type="InterPro" id="IPR002220">
    <property type="entry name" value="DapA-like"/>
</dbReference>
<dbReference type="PANTHER" id="PTHR12128">
    <property type="entry name" value="DIHYDRODIPICOLINATE SYNTHASE"/>
    <property type="match status" value="1"/>
</dbReference>
<organism evidence="8 9">
    <name type="scientific">Salinicoccus sesuvii</name>
    <dbReference type="NCBI Taxonomy" id="868281"/>
    <lineage>
        <taxon>Bacteria</taxon>
        <taxon>Bacillati</taxon>
        <taxon>Bacillota</taxon>
        <taxon>Bacilli</taxon>
        <taxon>Bacillales</taxon>
        <taxon>Staphylococcaceae</taxon>
        <taxon>Salinicoccus</taxon>
    </lineage>
</organism>
<dbReference type="PANTHER" id="PTHR12128:SF19">
    <property type="entry name" value="5-DEHYDRO-4-DEOXYGLUCARATE DEHYDRATASE 2-RELATED"/>
    <property type="match status" value="1"/>
</dbReference>
<evidence type="ECO:0000313" key="9">
    <source>
        <dbReference type="Proteomes" id="UP001595637"/>
    </source>
</evidence>
<dbReference type="SUPFAM" id="SSF51569">
    <property type="entry name" value="Aldolase"/>
    <property type="match status" value="1"/>
</dbReference>
<dbReference type="Proteomes" id="UP001595637">
    <property type="component" value="Unassembled WGS sequence"/>
</dbReference>
<comment type="caution">
    <text evidence="8">The sequence shown here is derived from an EMBL/GenBank/DDBJ whole genome shotgun (WGS) entry which is preliminary data.</text>
</comment>
<evidence type="ECO:0000256" key="2">
    <source>
        <dbReference type="ARBA" id="ARBA00004983"/>
    </source>
</evidence>
<evidence type="ECO:0000256" key="6">
    <source>
        <dbReference type="NCBIfam" id="TIGR03249"/>
    </source>
</evidence>
<dbReference type="SMART" id="SM01130">
    <property type="entry name" value="DHDPS"/>
    <property type="match status" value="1"/>
</dbReference>
<comment type="catalytic activity">
    <reaction evidence="1">
        <text>5-dehydro-4-deoxy-D-glucarate + H(+) = 2,5-dioxopentanoate + CO2 + H2O</text>
        <dbReference type="Rhea" id="RHEA:24608"/>
        <dbReference type="ChEBI" id="CHEBI:15377"/>
        <dbReference type="ChEBI" id="CHEBI:15378"/>
        <dbReference type="ChEBI" id="CHEBI:16526"/>
        <dbReference type="ChEBI" id="CHEBI:42819"/>
        <dbReference type="ChEBI" id="CHEBI:58136"/>
        <dbReference type="EC" id="4.2.1.41"/>
    </reaction>
</comment>
<proteinExistence type="inferred from homology"/>
<comment type="pathway">
    <text evidence="2">Carbohydrate acid metabolism; D-glucarate degradation; 2,5-dioxopentanoate from D-glucarate: step 2/2.</text>
</comment>
<dbReference type="PIRSF" id="PIRSF001365">
    <property type="entry name" value="DHDPS"/>
    <property type="match status" value="1"/>
</dbReference>
<dbReference type="EMBL" id="JBHRVQ010000001">
    <property type="protein sequence ID" value="MFC3387575.1"/>
    <property type="molecule type" value="Genomic_DNA"/>
</dbReference>
<keyword evidence="5 7" id="KW-0456">Lyase</keyword>
<reference evidence="9" key="1">
    <citation type="journal article" date="2019" name="Int. J. Syst. Evol. Microbiol.">
        <title>The Global Catalogue of Microorganisms (GCM) 10K type strain sequencing project: providing services to taxonomists for standard genome sequencing and annotation.</title>
        <authorList>
            <consortium name="The Broad Institute Genomics Platform"/>
            <consortium name="The Broad Institute Genome Sequencing Center for Infectious Disease"/>
            <person name="Wu L."/>
            <person name="Ma J."/>
        </authorList>
    </citation>
    <scope>NUCLEOTIDE SEQUENCE [LARGE SCALE GENOMIC DNA]</scope>
    <source>
        <strain evidence="9">CCM 7756</strain>
    </source>
</reference>
<protein>
    <recommendedName>
        <fullName evidence="4 6">5-dehydro-4-deoxyglucarate dehydratase</fullName>
        <ecNumber evidence="4 6">4.2.1.41</ecNumber>
    </recommendedName>
</protein>
<evidence type="ECO:0000256" key="5">
    <source>
        <dbReference type="ARBA" id="ARBA00023239"/>
    </source>
</evidence>
<dbReference type="Gene3D" id="3.20.20.70">
    <property type="entry name" value="Aldolase class I"/>
    <property type="match status" value="1"/>
</dbReference>
<accession>A0ABV7N4P0</accession>
<evidence type="ECO:0000313" key="8">
    <source>
        <dbReference type="EMBL" id="MFC3387575.1"/>
    </source>
</evidence>
<dbReference type="RefSeq" id="WP_380651682.1">
    <property type="nucleotide sequence ID" value="NZ_JBHRVQ010000001.1"/>
</dbReference>
<dbReference type="NCBIfam" id="TIGR03249">
    <property type="entry name" value="KdgD"/>
    <property type="match status" value="1"/>
</dbReference>
<dbReference type="EC" id="4.2.1.41" evidence="4 6"/>
<keyword evidence="9" id="KW-1185">Reference proteome</keyword>
<evidence type="ECO:0000256" key="3">
    <source>
        <dbReference type="ARBA" id="ARBA00007592"/>
    </source>
</evidence>
<comment type="similarity">
    <text evidence="3 7">Belongs to the DapA family.</text>
</comment>
<sequence length="304" mass="33410">MKGTKKQVPNGILGFPVAPMDKAGVIDYESLKRNIEFLLEEGLQSIFIACGAGELQSINIEEYRKMVSVGIESTAGKVPLYTGVGGNLSAALEQAEISAELGADGYLILPPYLIEPSQDGISEYLGSIIKSTQLRAIVYQRDNCVLEIDTIENLCDHPQLVGFKDGVGNMEFNIELKHRLGDRLEYINGLPLAEMTMAAYSGIGFHSYSSAISNYIPHISSLYYKALLDGNSRLSDEIYRDVILPINKIRKMKKGYAVALIKAGMKIVGLPISLNVRAPIVPVEDVHYQALEKVILNALEKYPK</sequence>
<evidence type="ECO:0000256" key="1">
    <source>
        <dbReference type="ARBA" id="ARBA00001446"/>
    </source>
</evidence>
<evidence type="ECO:0000256" key="7">
    <source>
        <dbReference type="PIRNR" id="PIRNR001365"/>
    </source>
</evidence>
<dbReference type="Pfam" id="PF00701">
    <property type="entry name" value="DHDPS"/>
    <property type="match status" value="1"/>
</dbReference>
<evidence type="ECO:0000256" key="4">
    <source>
        <dbReference type="ARBA" id="ARBA00011979"/>
    </source>
</evidence>
<dbReference type="InterPro" id="IPR013785">
    <property type="entry name" value="Aldolase_TIM"/>
</dbReference>
<gene>
    <name evidence="8" type="primary">kdgD</name>
    <name evidence="8" type="ORF">ACFOEO_03040</name>
</gene>
<dbReference type="GO" id="GO:0047448">
    <property type="term" value="F:5-dehydro-4-deoxyglucarate dehydratase activity"/>
    <property type="evidence" value="ECO:0007669"/>
    <property type="project" value="UniProtKB-EC"/>
</dbReference>
<dbReference type="NCBIfam" id="NF002958">
    <property type="entry name" value="PRK03620.1"/>
    <property type="match status" value="1"/>
</dbReference>
<dbReference type="InterPro" id="IPR017655">
    <property type="entry name" value="Dehydro-deoxyglucarate_dehyd"/>
</dbReference>
<name>A0ABV7N4P0_9STAP</name>